<organism evidence="4">
    <name type="scientific">uncultured Nocardioides sp</name>
    <dbReference type="NCBI Taxonomy" id="198441"/>
    <lineage>
        <taxon>Bacteria</taxon>
        <taxon>Bacillati</taxon>
        <taxon>Actinomycetota</taxon>
        <taxon>Actinomycetes</taxon>
        <taxon>Propionibacteriales</taxon>
        <taxon>Nocardioidaceae</taxon>
        <taxon>Nocardioides</taxon>
        <taxon>environmental samples</taxon>
    </lineage>
</organism>
<dbReference type="InterPro" id="IPR036291">
    <property type="entry name" value="NAD(P)-bd_dom_sf"/>
</dbReference>
<dbReference type="GO" id="GO:0016829">
    <property type="term" value="F:lyase activity"/>
    <property type="evidence" value="ECO:0007669"/>
    <property type="project" value="UniProtKB-KW"/>
</dbReference>
<protein>
    <submittedName>
        <fullName evidence="4">Bifunctional protein: zinc-containing alcohol dehydrogenase quinone oxidoreductase ( NADPH:quinone reductase) Similar to arginate lyase</fullName>
        <ecNumber evidence="4">1.1.1.-</ecNumber>
    </submittedName>
</protein>
<name>A0A6J4P8T0_9ACTN</name>
<dbReference type="InterPro" id="IPR013154">
    <property type="entry name" value="ADH-like_N"/>
</dbReference>
<dbReference type="Pfam" id="PF08240">
    <property type="entry name" value="ADH_N"/>
    <property type="match status" value="1"/>
</dbReference>
<dbReference type="GO" id="GO:0070402">
    <property type="term" value="F:NADPH binding"/>
    <property type="evidence" value="ECO:0007669"/>
    <property type="project" value="TreeGrafter"/>
</dbReference>
<keyword evidence="4" id="KW-0456">Lyase</keyword>
<evidence type="ECO:0000256" key="2">
    <source>
        <dbReference type="ARBA" id="ARBA00023002"/>
    </source>
</evidence>
<accession>A0A6J4P8T0</accession>
<dbReference type="AlphaFoldDB" id="A0A6J4P8T0"/>
<dbReference type="SUPFAM" id="SSF50129">
    <property type="entry name" value="GroES-like"/>
    <property type="match status" value="1"/>
</dbReference>
<dbReference type="Gene3D" id="3.90.180.10">
    <property type="entry name" value="Medium-chain alcohol dehydrogenases, catalytic domain"/>
    <property type="match status" value="1"/>
</dbReference>
<keyword evidence="2 4" id="KW-0560">Oxidoreductase</keyword>
<dbReference type="PANTHER" id="PTHR48106">
    <property type="entry name" value="QUINONE OXIDOREDUCTASE PIG3-RELATED"/>
    <property type="match status" value="1"/>
</dbReference>
<dbReference type="SUPFAM" id="SSF51735">
    <property type="entry name" value="NAD(P)-binding Rossmann-fold domains"/>
    <property type="match status" value="1"/>
</dbReference>
<gene>
    <name evidence="4" type="ORF">AVDCRST_MAG60-2457</name>
</gene>
<proteinExistence type="predicted"/>
<dbReference type="GO" id="GO:0016651">
    <property type="term" value="F:oxidoreductase activity, acting on NAD(P)H"/>
    <property type="evidence" value="ECO:0007669"/>
    <property type="project" value="TreeGrafter"/>
</dbReference>
<reference evidence="4" key="1">
    <citation type="submission" date="2020-02" db="EMBL/GenBank/DDBJ databases">
        <authorList>
            <person name="Meier V. D."/>
        </authorList>
    </citation>
    <scope>NUCLEOTIDE SEQUENCE</scope>
    <source>
        <strain evidence="4">AVDCRST_MAG60</strain>
    </source>
</reference>
<dbReference type="CDD" id="cd08267">
    <property type="entry name" value="MDR1"/>
    <property type="match status" value="1"/>
</dbReference>
<keyword evidence="1" id="KW-0521">NADP</keyword>
<evidence type="ECO:0000256" key="1">
    <source>
        <dbReference type="ARBA" id="ARBA00022857"/>
    </source>
</evidence>
<dbReference type="EMBL" id="CADCUN010000270">
    <property type="protein sequence ID" value="CAA9407565.1"/>
    <property type="molecule type" value="Genomic_DNA"/>
</dbReference>
<dbReference type="Gene3D" id="3.40.50.720">
    <property type="entry name" value="NAD(P)-binding Rossmann-like Domain"/>
    <property type="match status" value="1"/>
</dbReference>
<dbReference type="InterPro" id="IPR011032">
    <property type="entry name" value="GroES-like_sf"/>
</dbReference>
<feature type="domain" description="Enoyl reductase (ER)" evidence="3">
    <location>
        <begin position="10"/>
        <end position="312"/>
    </location>
</feature>
<evidence type="ECO:0000259" key="3">
    <source>
        <dbReference type="SMART" id="SM00829"/>
    </source>
</evidence>
<dbReference type="SMART" id="SM00829">
    <property type="entry name" value="PKS_ER"/>
    <property type="match status" value="1"/>
</dbReference>
<dbReference type="Pfam" id="PF13602">
    <property type="entry name" value="ADH_zinc_N_2"/>
    <property type="match status" value="1"/>
</dbReference>
<dbReference type="InterPro" id="IPR020843">
    <property type="entry name" value="ER"/>
</dbReference>
<sequence length="314" mass="32500">MRAAVTQAYGAPEVVHVSEVPAPRPGAKQVLVRVRASAVTAADSRVRGARFPRGYALLARLIFGLRRPRRAILGGVVSGVVEAVGARAEGFAVGDEVCGSTSLAFGCHAELVAVPVKRLVPKPPTVSHEEAAGVLFGGSTALHFLRDLGHVRAGQTVLVNGASGAVGTNAVQLARHYGAEVTAVTSAANATLLEELGAHHVVDYVLAPVAETSQRYDVVLDTVGNLGHAGRRLLAPGGVLLLVASDLGETLRARGNVKAGPAPERAESFTTLLDLVAEGTLTVVNQHVLGLEDIVRAHEIADSGRKVGNVVVRP</sequence>
<dbReference type="EC" id="1.1.1.-" evidence="4"/>
<evidence type="ECO:0000313" key="4">
    <source>
        <dbReference type="EMBL" id="CAA9407565.1"/>
    </source>
</evidence>